<protein>
    <submittedName>
        <fullName evidence="1">Uncharacterized protein</fullName>
    </submittedName>
</protein>
<accession>A0A382J064</accession>
<gene>
    <name evidence="1" type="ORF">METZ01_LOCUS258140</name>
</gene>
<reference evidence="1" key="1">
    <citation type="submission" date="2018-05" db="EMBL/GenBank/DDBJ databases">
        <authorList>
            <person name="Lanie J.A."/>
            <person name="Ng W.-L."/>
            <person name="Kazmierczak K.M."/>
            <person name="Andrzejewski T.M."/>
            <person name="Davidsen T.M."/>
            <person name="Wayne K.J."/>
            <person name="Tettelin H."/>
            <person name="Glass J.I."/>
            <person name="Rusch D."/>
            <person name="Podicherti R."/>
            <person name="Tsui H.-C.T."/>
            <person name="Winkler M.E."/>
        </authorList>
    </citation>
    <scope>NUCLEOTIDE SEQUENCE</scope>
</reference>
<evidence type="ECO:0000313" key="1">
    <source>
        <dbReference type="EMBL" id="SVC05286.1"/>
    </source>
</evidence>
<feature type="non-terminal residue" evidence="1">
    <location>
        <position position="172"/>
    </location>
</feature>
<dbReference type="AlphaFoldDB" id="A0A382J064"/>
<dbReference type="EMBL" id="UINC01070833">
    <property type="protein sequence ID" value="SVC05286.1"/>
    <property type="molecule type" value="Genomic_DNA"/>
</dbReference>
<organism evidence="1">
    <name type="scientific">marine metagenome</name>
    <dbReference type="NCBI Taxonomy" id="408172"/>
    <lineage>
        <taxon>unclassified sequences</taxon>
        <taxon>metagenomes</taxon>
        <taxon>ecological metagenomes</taxon>
    </lineage>
</organism>
<sequence>MYDILKSSANADGLPIMNTSQFVSVTEKYGKEDFRRALADYIEKDKPPYPLKEFSEEKVIKTFHKLKTVDYNKFIDKSGKEVLEKYDDYSYPYSKYGLGVIDAPSIYNYISDFFMHDLRMSCNSYGFKAPLTRWNDGDNVWGALGPIWRGINTEKELSKNVYVSAFRLGCYI</sequence>
<name>A0A382J064_9ZZZZ</name>
<proteinExistence type="predicted"/>